<keyword evidence="4 11" id="KW-0949">S-adenosyl-L-methionine</keyword>
<evidence type="ECO:0000256" key="9">
    <source>
        <dbReference type="ARBA" id="ARBA00042745"/>
    </source>
</evidence>
<dbReference type="OrthoDB" id="9790080at2"/>
<keyword evidence="11" id="KW-0963">Cytoplasm</keyword>
<dbReference type="GO" id="GO:0005737">
    <property type="term" value="C:cytoplasm"/>
    <property type="evidence" value="ECO:0007669"/>
    <property type="project" value="UniProtKB-SubCell"/>
</dbReference>
<dbReference type="EMBL" id="CP001707">
    <property type="protein sequence ID" value="ACV27777.1"/>
    <property type="molecule type" value="Genomic_DNA"/>
</dbReference>
<dbReference type="Gene3D" id="3.40.50.150">
    <property type="entry name" value="Vaccinia Virus protein VP39"/>
    <property type="match status" value="1"/>
</dbReference>
<comment type="catalytic activity">
    <reaction evidence="10 11">
        <text>uridine(2552) in 23S rRNA + S-adenosyl-L-methionine = 2'-O-methyluridine(2552) in 23S rRNA + S-adenosyl-L-homocysteine + H(+)</text>
        <dbReference type="Rhea" id="RHEA:42720"/>
        <dbReference type="Rhea" id="RHEA-COMP:10202"/>
        <dbReference type="Rhea" id="RHEA-COMP:10203"/>
        <dbReference type="ChEBI" id="CHEBI:15378"/>
        <dbReference type="ChEBI" id="CHEBI:57856"/>
        <dbReference type="ChEBI" id="CHEBI:59789"/>
        <dbReference type="ChEBI" id="CHEBI:65315"/>
        <dbReference type="ChEBI" id="CHEBI:74478"/>
        <dbReference type="EC" id="2.1.1.166"/>
    </reaction>
</comment>
<reference evidence="14 15" key="1">
    <citation type="journal article" date="2009" name="Stand. Genomic Sci.">
        <title>Complete genome sequence of Kangiella koreensis type strain (SW-125).</title>
        <authorList>
            <person name="Han C."/>
            <person name="Sikorski J."/>
            <person name="Lapidus A."/>
            <person name="Nolan M."/>
            <person name="Glavina Del Rio T."/>
            <person name="Tice H."/>
            <person name="Cheng J.F."/>
            <person name="Lucas S."/>
            <person name="Chen F."/>
            <person name="Copeland A."/>
            <person name="Ivanova N."/>
            <person name="Mavromatis K."/>
            <person name="Ovchinnikova G."/>
            <person name="Pati A."/>
            <person name="Bruce D."/>
            <person name="Goodwin L."/>
            <person name="Pitluck S."/>
            <person name="Chen A."/>
            <person name="Palaniappan K."/>
            <person name="Land M."/>
            <person name="Hauser L."/>
            <person name="Chang Y.J."/>
            <person name="Jeffries C.D."/>
            <person name="Chain P."/>
            <person name="Saunders E."/>
            <person name="Brettin T."/>
            <person name="Goker M."/>
            <person name="Tindall B.J."/>
            <person name="Bristow J."/>
            <person name="Eisen J.A."/>
            <person name="Markowitz V."/>
            <person name="Hugenholtz P."/>
            <person name="Kyrpides N.C."/>
            <person name="Klenk H.P."/>
            <person name="Detter J.C."/>
        </authorList>
    </citation>
    <scope>NUCLEOTIDE SEQUENCE [LARGE SCALE GENOMIC DNA]</scope>
    <source>
        <strain evidence="15">DSM 16069 / KCTC 12182 / SW-125</strain>
    </source>
</reference>
<feature type="binding site" evidence="11">
    <location>
        <position position="80"/>
    </location>
    <ligand>
        <name>S-adenosyl-L-methionine</name>
        <dbReference type="ChEBI" id="CHEBI:59789"/>
    </ligand>
</feature>
<keyword evidence="1 11" id="KW-0698">rRNA processing</keyword>
<feature type="binding site" evidence="11">
    <location>
        <position position="121"/>
    </location>
    <ligand>
        <name>S-adenosyl-L-methionine</name>
        <dbReference type="ChEBI" id="CHEBI:59789"/>
    </ligand>
</feature>
<accession>C7R8L2</accession>
<dbReference type="InterPro" id="IPR002877">
    <property type="entry name" value="RNA_MeTrfase_FtsJ_dom"/>
</dbReference>
<feature type="binding site" evidence="11">
    <location>
        <position position="60"/>
    </location>
    <ligand>
        <name>S-adenosyl-L-methionine</name>
        <dbReference type="ChEBI" id="CHEBI:59789"/>
    </ligand>
</feature>
<evidence type="ECO:0000256" key="8">
    <source>
        <dbReference type="ARBA" id="ARBA00041995"/>
    </source>
</evidence>
<evidence type="ECO:0000256" key="1">
    <source>
        <dbReference type="ARBA" id="ARBA00022552"/>
    </source>
</evidence>
<dbReference type="InterPro" id="IPR029063">
    <property type="entry name" value="SAM-dependent_MTases_sf"/>
</dbReference>
<dbReference type="eggNOG" id="COG0293">
    <property type="taxonomic scope" value="Bacteria"/>
</dbReference>
<organism evidence="14 15">
    <name type="scientific">Kangiella koreensis (strain DSM 16069 / JCM 12317 / KCTC 12182 / SW-125)</name>
    <dbReference type="NCBI Taxonomy" id="523791"/>
    <lineage>
        <taxon>Bacteria</taxon>
        <taxon>Pseudomonadati</taxon>
        <taxon>Pseudomonadota</taxon>
        <taxon>Gammaproteobacteria</taxon>
        <taxon>Kangiellales</taxon>
        <taxon>Kangiellaceae</taxon>
        <taxon>Kangiella</taxon>
    </lineage>
</organism>
<comment type="subcellular location">
    <subcellularLocation>
        <location evidence="11">Cytoplasm</location>
    </subcellularLocation>
</comment>
<dbReference type="STRING" id="523791.Kkor_2368"/>
<dbReference type="InParanoid" id="C7R8L2"/>
<dbReference type="SUPFAM" id="SSF53335">
    <property type="entry name" value="S-adenosyl-L-methionine-dependent methyltransferases"/>
    <property type="match status" value="1"/>
</dbReference>
<dbReference type="PANTHER" id="PTHR10920">
    <property type="entry name" value="RIBOSOMAL RNA METHYLTRANSFERASE"/>
    <property type="match status" value="1"/>
</dbReference>
<evidence type="ECO:0000256" key="12">
    <source>
        <dbReference type="PIRSR" id="PIRSR005461-1"/>
    </source>
</evidence>
<dbReference type="FunFam" id="3.40.50.150:FF:000005">
    <property type="entry name" value="Ribosomal RNA large subunit methyltransferase E"/>
    <property type="match status" value="1"/>
</dbReference>
<dbReference type="PIRSF" id="PIRSF005461">
    <property type="entry name" value="23S_rRNA_mtase"/>
    <property type="match status" value="1"/>
</dbReference>
<evidence type="ECO:0000313" key="14">
    <source>
        <dbReference type="EMBL" id="ACV27777.1"/>
    </source>
</evidence>
<dbReference type="NCBIfam" id="NF008390">
    <property type="entry name" value="PRK11188.1"/>
    <property type="match status" value="1"/>
</dbReference>
<comment type="similarity">
    <text evidence="11">Belongs to the class I-like SAM-binding methyltransferase superfamily. RNA methyltransferase RlmE family.</text>
</comment>
<evidence type="ECO:0000256" key="4">
    <source>
        <dbReference type="ARBA" id="ARBA00022691"/>
    </source>
</evidence>
<dbReference type="AlphaFoldDB" id="C7R8L2"/>
<dbReference type="HOGENOM" id="CLU_009422_4_0_6"/>
<feature type="domain" description="Ribosomal RNA methyltransferase FtsJ" evidence="13">
    <location>
        <begin position="28"/>
        <end position="204"/>
    </location>
</feature>
<feature type="active site" description="Proton acceptor" evidence="11 12">
    <location>
        <position position="161"/>
    </location>
</feature>
<dbReference type="RefSeq" id="WP_015781382.1">
    <property type="nucleotide sequence ID" value="NC_013166.1"/>
</dbReference>
<dbReference type="FunCoup" id="C7R8L2">
    <property type="interactions" value="435"/>
</dbReference>
<evidence type="ECO:0000256" key="5">
    <source>
        <dbReference type="ARBA" id="ARBA00037569"/>
    </source>
</evidence>
<comment type="function">
    <text evidence="5 11">Specifically methylates the uridine in position 2552 of 23S rRNA at the 2'-O position of the ribose in the fully assembled 50S ribosomal subunit.</text>
</comment>
<evidence type="ECO:0000256" key="3">
    <source>
        <dbReference type="ARBA" id="ARBA00022679"/>
    </source>
</evidence>
<evidence type="ECO:0000256" key="10">
    <source>
        <dbReference type="ARBA" id="ARBA00048970"/>
    </source>
</evidence>
<dbReference type="InterPro" id="IPR015507">
    <property type="entry name" value="rRNA-MeTfrase_E"/>
</dbReference>
<keyword evidence="2 11" id="KW-0489">Methyltransferase</keyword>
<gene>
    <name evidence="11" type="primary">rlmE</name>
    <name evidence="11" type="synonym">ftsJ</name>
    <name evidence="11" type="synonym">rrmJ</name>
    <name evidence="14" type="ordered locus">Kkor_2368</name>
</gene>
<evidence type="ECO:0000259" key="13">
    <source>
        <dbReference type="Pfam" id="PF01728"/>
    </source>
</evidence>
<dbReference type="Pfam" id="PF01728">
    <property type="entry name" value="FtsJ"/>
    <property type="match status" value="1"/>
</dbReference>
<keyword evidence="15" id="KW-1185">Reference proteome</keyword>
<proteinExistence type="inferred from homology"/>
<evidence type="ECO:0000256" key="11">
    <source>
        <dbReference type="HAMAP-Rule" id="MF_01547"/>
    </source>
</evidence>
<dbReference type="GO" id="GO:0008650">
    <property type="term" value="F:rRNA (uridine-2'-O-)-methyltransferase activity"/>
    <property type="evidence" value="ECO:0007669"/>
    <property type="project" value="UniProtKB-UniRule"/>
</dbReference>
<dbReference type="InterPro" id="IPR050082">
    <property type="entry name" value="RNA_methyltr_RlmE"/>
</dbReference>
<evidence type="ECO:0000256" key="6">
    <source>
        <dbReference type="ARBA" id="ARBA00038861"/>
    </source>
</evidence>
<dbReference type="Proteomes" id="UP000001231">
    <property type="component" value="Chromosome"/>
</dbReference>
<name>C7R8L2_KANKD</name>
<dbReference type="HAMAP" id="MF_01547">
    <property type="entry name" value="RNA_methyltr_E"/>
    <property type="match status" value="1"/>
</dbReference>
<feature type="binding site" evidence="11">
    <location>
        <position position="96"/>
    </location>
    <ligand>
        <name>S-adenosyl-L-methionine</name>
        <dbReference type="ChEBI" id="CHEBI:59789"/>
    </ligand>
</feature>
<dbReference type="EC" id="2.1.1.166" evidence="6 11"/>
<evidence type="ECO:0000313" key="15">
    <source>
        <dbReference type="Proteomes" id="UP000001231"/>
    </source>
</evidence>
<keyword evidence="3 11" id="KW-0808">Transferase</keyword>
<feature type="binding site" evidence="11">
    <location>
        <position position="62"/>
    </location>
    <ligand>
        <name>S-adenosyl-L-methionine</name>
        <dbReference type="ChEBI" id="CHEBI:59789"/>
    </ligand>
</feature>
<dbReference type="PANTHER" id="PTHR10920:SF18">
    <property type="entry name" value="RRNA METHYLTRANSFERASE 2, MITOCHONDRIAL"/>
    <property type="match status" value="1"/>
</dbReference>
<protein>
    <recommendedName>
        <fullName evidence="7 11">Ribosomal RNA large subunit methyltransferase E</fullName>
        <ecNumber evidence="6 11">2.1.1.166</ecNumber>
    </recommendedName>
    <alternativeName>
        <fullName evidence="9 11">23S rRNA Um2552 methyltransferase</fullName>
    </alternativeName>
    <alternativeName>
        <fullName evidence="8 11">rRNA (uridine-2'-O-)-methyltransferase</fullName>
    </alternativeName>
</protein>
<evidence type="ECO:0000256" key="7">
    <source>
        <dbReference type="ARBA" id="ARBA00041129"/>
    </source>
</evidence>
<evidence type="ECO:0000256" key="2">
    <source>
        <dbReference type="ARBA" id="ARBA00022603"/>
    </source>
</evidence>
<dbReference type="KEGG" id="kko:Kkor_2368"/>
<sequence length="206" mass="23237">MSRSKSSHRWMREHFDDPYVKKSQKDGYRSRAVYKLEELDQKYKLLGKGVTVVDLGAAPGGWSQYVAYKMGSQGKIFALDILEMDPLPDVDFIQGDFREEAVLNQLLDKIGKHKADLVLSDMAPNMSGVDAVDQPRGMYLCELALELAQTVLAKGGNYVVKVFQGEGFDDYIRQCREVFDKVLIRKPDASRGRSREVYVVGIGYKG</sequence>